<dbReference type="OrthoDB" id="190800at2759"/>
<dbReference type="Proteomes" id="UP001165122">
    <property type="component" value="Unassembled WGS sequence"/>
</dbReference>
<dbReference type="Gene3D" id="3.60.10.10">
    <property type="entry name" value="Endonuclease/exonuclease/phosphatase"/>
    <property type="match status" value="1"/>
</dbReference>
<keyword evidence="2" id="KW-1003">Cell membrane</keyword>
<dbReference type="PROSITE" id="PS51484">
    <property type="entry name" value="G8"/>
    <property type="match status" value="1"/>
</dbReference>
<feature type="domain" description="G8" evidence="6">
    <location>
        <begin position="359"/>
        <end position="486"/>
    </location>
</feature>
<dbReference type="InterPro" id="IPR036691">
    <property type="entry name" value="Endo/exonu/phosph_ase_sf"/>
</dbReference>
<dbReference type="Pfam" id="PF24606">
    <property type="entry name" value="CEMIP_beta-hel"/>
    <property type="match status" value="1"/>
</dbReference>
<evidence type="ECO:0000256" key="1">
    <source>
        <dbReference type="ARBA" id="ARBA00004236"/>
    </source>
</evidence>
<keyword evidence="8" id="KW-1185">Reference proteome</keyword>
<accession>A0A9W7FT62</accession>
<dbReference type="PRINTS" id="PR01217">
    <property type="entry name" value="PRICHEXTENSN"/>
</dbReference>
<proteinExistence type="predicted"/>
<dbReference type="InterPro" id="IPR055401">
    <property type="entry name" value="CEMIP_beta-hel_dom"/>
</dbReference>
<dbReference type="Pfam" id="PF10162">
    <property type="entry name" value="G8"/>
    <property type="match status" value="1"/>
</dbReference>
<dbReference type="Gene3D" id="2.160.20.10">
    <property type="entry name" value="Single-stranded right-handed beta-helix, Pectin lyase-like"/>
    <property type="match status" value="1"/>
</dbReference>
<evidence type="ECO:0000256" key="4">
    <source>
        <dbReference type="ARBA" id="ARBA00023180"/>
    </source>
</evidence>
<reference evidence="8" key="1">
    <citation type="journal article" date="2023" name="Commun. Biol.">
        <title>Genome analysis of Parmales, the sister group of diatoms, reveals the evolutionary specialization of diatoms from phago-mixotrophs to photoautotrophs.</title>
        <authorList>
            <person name="Ban H."/>
            <person name="Sato S."/>
            <person name="Yoshikawa S."/>
            <person name="Yamada K."/>
            <person name="Nakamura Y."/>
            <person name="Ichinomiya M."/>
            <person name="Sato N."/>
            <person name="Blanc-Mathieu R."/>
            <person name="Endo H."/>
            <person name="Kuwata A."/>
            <person name="Ogata H."/>
        </authorList>
    </citation>
    <scope>NUCLEOTIDE SEQUENCE [LARGE SCALE GENOMIC DNA]</scope>
    <source>
        <strain evidence="8">NIES 3700</strain>
    </source>
</reference>
<dbReference type="InterPro" id="IPR012334">
    <property type="entry name" value="Pectin_lyas_fold"/>
</dbReference>
<feature type="region of interest" description="Disordered" evidence="5">
    <location>
        <begin position="216"/>
        <end position="271"/>
    </location>
</feature>
<dbReference type="InterPro" id="IPR011050">
    <property type="entry name" value="Pectin_lyase_fold/virulence"/>
</dbReference>
<gene>
    <name evidence="7" type="ORF">TrLO_g3906</name>
</gene>
<evidence type="ECO:0000259" key="6">
    <source>
        <dbReference type="PROSITE" id="PS51484"/>
    </source>
</evidence>
<organism evidence="7 8">
    <name type="scientific">Triparma laevis f. longispina</name>
    <dbReference type="NCBI Taxonomy" id="1714387"/>
    <lineage>
        <taxon>Eukaryota</taxon>
        <taxon>Sar</taxon>
        <taxon>Stramenopiles</taxon>
        <taxon>Ochrophyta</taxon>
        <taxon>Bolidophyceae</taxon>
        <taxon>Parmales</taxon>
        <taxon>Triparmaceae</taxon>
        <taxon>Triparma</taxon>
    </lineage>
</organism>
<keyword evidence="4" id="KW-0325">Glycoprotein</keyword>
<feature type="compositionally biased region" description="Pro residues" evidence="5">
    <location>
        <begin position="233"/>
        <end position="268"/>
    </location>
</feature>
<evidence type="ECO:0000256" key="3">
    <source>
        <dbReference type="ARBA" id="ARBA00022729"/>
    </source>
</evidence>
<dbReference type="PANTHER" id="PTHR46769:SF2">
    <property type="entry name" value="FIBROCYSTIN-L ISOFORM 2 PRECURSOR-RELATED"/>
    <property type="match status" value="1"/>
</dbReference>
<dbReference type="SUPFAM" id="SSF56219">
    <property type="entry name" value="DNase I-like"/>
    <property type="match status" value="1"/>
</dbReference>
<sequence>MYACRNLPTIPSAYSDLCSTLTTTLNPTISPSPPPTTVSTTTPTTPPTTSPATIPTSISPTIACHDKCVANPDQSQAQLNPAIFWTCTYLGLDCTNNEDATTIFTRYYLLRREEPGQGDRACCFGDPDGATNCRATPQRVCACETACIADPNLTQSQLNPAIFWVCGELGITCSNSEDATDIFTQYYIRYKDINGNTACCMGDEDGVSNCRASPRECNDNNDNNDNTTDETPPSNPPPTPTPPTPTPPTPTPPTPTPPNPDLPTPDPPCSSTCVADPNLTQAQINPVIWWVCGELGLTCSGSEDATDIFTQFYLARGIRPGIPGTGDMDCCMLAYDENGIEFCRASLQRCDVDDDNDNHTPTPPPPPPDSQTIISSGSTLTLTGEFLNTESITILSGGTLNVNSNVTITTNWITVDEGGNLNIGTSSNPVTNVNIFLNHDPCVNFIPQSDTRAVRTDACLQNGQLTSQGSTSIYGASVTPWSLLTLNANTGDSQITVDSCQNWRPGGELVIAAGARQNDSQKRTIQSITPTCTITLTQPLSQPATNFDGFTTGNPNIVQLEVLYLTRNIVITGPTHDRQGIVVSQRRTGVLKIHNTQVSNCGRIFLGEYCVHFHILNACPDCALVGNSISDGWNKGITVHGTSSSLVQDNVVFDIKGVGIYVENGREYNNDFVSNVVGCSSVMDCILEGGEGIGSSLGDKTRQAGMYFKSTNNNVLNNRVFGSLVCLLYEQSNVRTQCTSYIPFGITDGNVFHCYSFGWYPTSIFPRKVVQDERGAINDPATCKPYLSDGSYNGAEAIIDNHTEYGTHDFGAGSYEFSDVRFRNTRIEGRTALYAKTYWRGPTTGAFCETCELIANPGVGLNLPGGDALMEFRDTVVPNGKFALPHHGYVNGGLLASQYVFSGDTSGVDIKAFDTEGENTLAIVVTVDDTNHILRQDYFAVEENDYAGLGCTNDFQDGEVLTCGAAAGKLRPLKLYGSGPNPITVNVQNPDNTQYSNTFNFYDKISSNMLLFTASTEFPVYGGFAFVVRAGAVVTITSPDDISAVDFGHTGWELLNDVQQITLNLNARNTQVNNCALRTDHARPNMTPFGPMSFVDTNTLCANDSNNDNTTDKTPPTPPINNGDCQISCIANSDQSQAQLNPSIFWVCGKLGLSCSNNEDATTIFTQYYLSYKDANGDSACCMGDKDGVSNCRASPQKCDGNDNDNDNDKNDNPVTPIANLKVVTFNLYWWNVGQNNRWDALYAKIDEQQSFDLIGFQECEDVNLVINNVQHMSGRFDSYSPTDIPGPGDNPAPVAWDGQRFDRLDAGWVQIGADQFGQRVTVWVRLLDRTTGGTVFFANTHGPLGDCSTTLGDNWLRAVTDNIMPDDFLVYTGDFNCAAFSAAINVLDSTAGGPLNLVAFGGSKGGIDMIFTNGAEAASWSSEIGDPSDHPLVKASFEANRRRAAVDTTQPPTLRILVSTIFRKLKALKTVVYSSNSLHKN</sequence>
<evidence type="ECO:0000256" key="2">
    <source>
        <dbReference type="ARBA" id="ARBA00022475"/>
    </source>
</evidence>
<dbReference type="InterPro" id="IPR052387">
    <property type="entry name" value="Fibrocystin"/>
</dbReference>
<evidence type="ECO:0000313" key="7">
    <source>
        <dbReference type="EMBL" id="GMI17560.1"/>
    </source>
</evidence>
<dbReference type="SUPFAM" id="SSF51126">
    <property type="entry name" value="Pectin lyase-like"/>
    <property type="match status" value="1"/>
</dbReference>
<keyword evidence="2" id="KW-0472">Membrane</keyword>
<dbReference type="PANTHER" id="PTHR46769">
    <property type="entry name" value="POLYCYSTIC KIDNEY AND HEPATIC DISEASE 1 (AUTOSOMAL RECESSIVE)-LIKE 1"/>
    <property type="match status" value="1"/>
</dbReference>
<keyword evidence="3" id="KW-0732">Signal</keyword>
<dbReference type="InterPro" id="IPR019316">
    <property type="entry name" value="G8_domain"/>
</dbReference>
<dbReference type="GO" id="GO:0005886">
    <property type="term" value="C:plasma membrane"/>
    <property type="evidence" value="ECO:0007669"/>
    <property type="project" value="UniProtKB-SubCell"/>
</dbReference>
<dbReference type="EMBL" id="BRXW01000297">
    <property type="protein sequence ID" value="GMI17560.1"/>
    <property type="molecule type" value="Genomic_DNA"/>
</dbReference>
<comment type="caution">
    <text evidence="7">The sequence shown here is derived from an EMBL/GenBank/DDBJ whole genome shotgun (WGS) entry which is preliminary data.</text>
</comment>
<evidence type="ECO:0000313" key="8">
    <source>
        <dbReference type="Proteomes" id="UP001165122"/>
    </source>
</evidence>
<name>A0A9W7FT62_9STRA</name>
<protein>
    <recommendedName>
        <fullName evidence="6">G8 domain-containing protein</fullName>
    </recommendedName>
</protein>
<feature type="region of interest" description="Disordered" evidence="5">
    <location>
        <begin position="25"/>
        <end position="53"/>
    </location>
</feature>
<evidence type="ECO:0000256" key="5">
    <source>
        <dbReference type="SAM" id="MobiDB-lite"/>
    </source>
</evidence>
<feature type="compositionally biased region" description="Low complexity" evidence="5">
    <location>
        <begin position="220"/>
        <end position="232"/>
    </location>
</feature>
<comment type="subcellular location">
    <subcellularLocation>
        <location evidence="1">Cell membrane</location>
    </subcellularLocation>
</comment>